<evidence type="ECO:0000256" key="3">
    <source>
        <dbReference type="ARBA" id="ARBA00008726"/>
    </source>
</evidence>
<feature type="compositionally biased region" description="Acidic residues" evidence="9">
    <location>
        <begin position="262"/>
        <end position="280"/>
    </location>
</feature>
<feature type="compositionally biased region" description="Polar residues" evidence="9">
    <location>
        <begin position="131"/>
        <end position="142"/>
    </location>
</feature>
<evidence type="ECO:0000256" key="9">
    <source>
        <dbReference type="SAM" id="MobiDB-lite"/>
    </source>
</evidence>
<feature type="domain" description="Sde2 ubiquitin" evidence="10">
    <location>
        <begin position="6"/>
        <end position="106"/>
    </location>
</feature>
<sequence>MAPSKINVLITSFPGTGFPSTLSLALPPTTPISTLADELDSRLPPNAPIDHLLLTTLSNRPVPLYSTTPISSLLPHHAFPSQFSSTDAITSTLQNDFLTLRLTSPLPGGKGGFGSQLRAAGGRMSKKKKNANGQEDNGSSRNLDGRRLRTVTEAKALAEYLAIKPEMERREKEARRKRWQEIVEMTERRQEEIRNGGSGNKGLMDGKWVEEKEEVGERTREAVLEAMRRGGYRDNLLLEVGDSGEGSSSSGAGLVGSGASSEGDEVDEEMRDEEEEEEESGGSKATTPPSEPEPPVEGKGKGKEKEVVKNNGNGHGNGAPPVKKFIGFDDDDEFMSSDDD</sequence>
<dbReference type="Proteomes" id="UP001583172">
    <property type="component" value="Unassembled WGS sequence"/>
</dbReference>
<keyword evidence="7" id="KW-0539">Nucleus</keyword>
<evidence type="ECO:0000313" key="13">
    <source>
        <dbReference type="Proteomes" id="UP001583172"/>
    </source>
</evidence>
<evidence type="ECO:0000256" key="1">
    <source>
        <dbReference type="ARBA" id="ARBA00004123"/>
    </source>
</evidence>
<feature type="domain" description="SDE2-like" evidence="11">
    <location>
        <begin position="108"/>
        <end position="223"/>
    </location>
</feature>
<evidence type="ECO:0000256" key="2">
    <source>
        <dbReference type="ARBA" id="ARBA00004496"/>
    </source>
</evidence>
<protein>
    <recommendedName>
        <fullName evidence="14">Sde2 N-terminal ubiquitin domain-containing protein</fullName>
    </recommendedName>
</protein>
<feature type="region of interest" description="Disordered" evidence="9">
    <location>
        <begin position="238"/>
        <end position="340"/>
    </location>
</feature>
<comment type="subcellular location">
    <subcellularLocation>
        <location evidence="2">Cytoplasm</location>
    </subcellularLocation>
    <subcellularLocation>
        <location evidence="1">Nucleus</location>
    </subcellularLocation>
</comment>
<dbReference type="Pfam" id="PF22782">
    <property type="entry name" value="SDE2"/>
    <property type="match status" value="1"/>
</dbReference>
<evidence type="ECO:0000256" key="6">
    <source>
        <dbReference type="ARBA" id="ARBA00023187"/>
    </source>
</evidence>
<keyword evidence="6" id="KW-0508">mRNA splicing</keyword>
<keyword evidence="13" id="KW-1185">Reference proteome</keyword>
<evidence type="ECO:0000259" key="11">
    <source>
        <dbReference type="Pfam" id="PF22782"/>
    </source>
</evidence>
<dbReference type="Pfam" id="PF13019">
    <property type="entry name" value="Sde2_N_Ubi_yeast"/>
    <property type="match status" value="1"/>
</dbReference>
<keyword evidence="8" id="KW-0131">Cell cycle</keyword>
<accession>A0ABR3V925</accession>
<evidence type="ECO:0000256" key="7">
    <source>
        <dbReference type="ARBA" id="ARBA00023242"/>
    </source>
</evidence>
<dbReference type="InterPro" id="IPR024974">
    <property type="entry name" value="Sde2_N"/>
</dbReference>
<feature type="region of interest" description="Disordered" evidence="9">
    <location>
        <begin position="108"/>
        <end position="145"/>
    </location>
</feature>
<evidence type="ECO:0000256" key="5">
    <source>
        <dbReference type="ARBA" id="ARBA00022664"/>
    </source>
</evidence>
<evidence type="ECO:0000256" key="4">
    <source>
        <dbReference type="ARBA" id="ARBA00022490"/>
    </source>
</evidence>
<dbReference type="EMBL" id="JAZGSY010000221">
    <property type="protein sequence ID" value="KAL1838329.1"/>
    <property type="molecule type" value="Genomic_DNA"/>
</dbReference>
<comment type="similarity">
    <text evidence="3">Belongs to the SDE2 family.</text>
</comment>
<dbReference type="InterPro" id="IPR051421">
    <property type="entry name" value="RNA_Proc_DNA_Dmg_Regulator"/>
</dbReference>
<feature type="compositionally biased region" description="Acidic residues" evidence="9">
    <location>
        <begin position="328"/>
        <end position="340"/>
    </location>
</feature>
<organism evidence="12 13">
    <name type="scientific">Humicola insolens</name>
    <name type="common">Soft-rot fungus</name>
    <dbReference type="NCBI Taxonomy" id="85995"/>
    <lineage>
        <taxon>Eukaryota</taxon>
        <taxon>Fungi</taxon>
        <taxon>Dikarya</taxon>
        <taxon>Ascomycota</taxon>
        <taxon>Pezizomycotina</taxon>
        <taxon>Sordariomycetes</taxon>
        <taxon>Sordariomycetidae</taxon>
        <taxon>Sordariales</taxon>
        <taxon>Chaetomiaceae</taxon>
        <taxon>Mycothermus</taxon>
    </lineage>
</organism>
<dbReference type="InterPro" id="IPR053822">
    <property type="entry name" value="SDE2-like_dom"/>
</dbReference>
<reference evidence="12 13" key="1">
    <citation type="journal article" date="2024" name="Commun. Biol.">
        <title>Comparative genomic analysis of thermophilic fungi reveals convergent evolutionary adaptations and gene losses.</title>
        <authorList>
            <person name="Steindorff A.S."/>
            <person name="Aguilar-Pontes M.V."/>
            <person name="Robinson A.J."/>
            <person name="Andreopoulos B."/>
            <person name="LaButti K."/>
            <person name="Kuo A."/>
            <person name="Mondo S."/>
            <person name="Riley R."/>
            <person name="Otillar R."/>
            <person name="Haridas S."/>
            <person name="Lipzen A."/>
            <person name="Grimwood J."/>
            <person name="Schmutz J."/>
            <person name="Clum A."/>
            <person name="Reid I.D."/>
            <person name="Moisan M.C."/>
            <person name="Butler G."/>
            <person name="Nguyen T.T.M."/>
            <person name="Dewar K."/>
            <person name="Conant G."/>
            <person name="Drula E."/>
            <person name="Henrissat B."/>
            <person name="Hansel C."/>
            <person name="Singer S."/>
            <person name="Hutchinson M.I."/>
            <person name="de Vries R.P."/>
            <person name="Natvig D.O."/>
            <person name="Powell A.J."/>
            <person name="Tsang A."/>
            <person name="Grigoriev I.V."/>
        </authorList>
    </citation>
    <scope>NUCLEOTIDE SEQUENCE [LARGE SCALE GENOMIC DNA]</scope>
    <source>
        <strain evidence="12 13">CBS 620.91</strain>
    </source>
</reference>
<keyword evidence="5" id="KW-0507">mRNA processing</keyword>
<evidence type="ECO:0000256" key="8">
    <source>
        <dbReference type="ARBA" id="ARBA00023306"/>
    </source>
</evidence>
<dbReference type="PANTHER" id="PTHR12786:SF1">
    <property type="entry name" value="SPLICING REGULATOR SDE2"/>
    <property type="match status" value="1"/>
</dbReference>
<feature type="compositionally biased region" description="Basic and acidic residues" evidence="9">
    <location>
        <begin position="296"/>
        <end position="308"/>
    </location>
</feature>
<feature type="compositionally biased region" description="Low complexity" evidence="9">
    <location>
        <begin position="238"/>
        <end position="261"/>
    </location>
</feature>
<evidence type="ECO:0000259" key="10">
    <source>
        <dbReference type="Pfam" id="PF13019"/>
    </source>
</evidence>
<keyword evidence="4" id="KW-0963">Cytoplasm</keyword>
<dbReference type="PANTHER" id="PTHR12786">
    <property type="entry name" value="SPLICING FACTOR SF3A-RELATED"/>
    <property type="match status" value="1"/>
</dbReference>
<proteinExistence type="inferred from homology"/>
<evidence type="ECO:0008006" key="14">
    <source>
        <dbReference type="Google" id="ProtNLM"/>
    </source>
</evidence>
<name>A0ABR3V925_HUMIN</name>
<evidence type="ECO:0000313" key="12">
    <source>
        <dbReference type="EMBL" id="KAL1838329.1"/>
    </source>
</evidence>
<comment type="caution">
    <text evidence="12">The sequence shown here is derived from an EMBL/GenBank/DDBJ whole genome shotgun (WGS) entry which is preliminary data.</text>
</comment>
<gene>
    <name evidence="12" type="ORF">VTJ49DRAFT_2790</name>
</gene>